<evidence type="ECO:0000256" key="4">
    <source>
        <dbReference type="RuleBase" id="RU004020"/>
    </source>
</evidence>
<comment type="subcellular location">
    <subcellularLocation>
        <location evidence="1">Nucleus</location>
    </subcellularLocation>
</comment>
<evidence type="ECO:0000313" key="7">
    <source>
        <dbReference type="Proteomes" id="UP000030762"/>
    </source>
</evidence>
<keyword evidence="3" id="KW-0539">Nucleus</keyword>
<dbReference type="InParanoid" id="T0QWF9"/>
<evidence type="ECO:0000313" key="6">
    <source>
        <dbReference type="EMBL" id="EQC38370.1"/>
    </source>
</evidence>
<name>T0QWF9_SAPDV</name>
<dbReference type="Proteomes" id="UP000030762">
    <property type="component" value="Unassembled WGS sequence"/>
</dbReference>
<dbReference type="VEuPathDB" id="FungiDB:SDRG_04082"/>
<dbReference type="InterPro" id="IPR036388">
    <property type="entry name" value="WH-like_DNA-bd_sf"/>
</dbReference>
<evidence type="ECO:0000259" key="5">
    <source>
        <dbReference type="SMART" id="SM00415"/>
    </source>
</evidence>
<protein>
    <recommendedName>
        <fullName evidence="5">HSF-type DNA-binding domain-containing protein</fullName>
    </recommendedName>
</protein>
<accession>T0QWF9</accession>
<dbReference type="GO" id="GO:0043565">
    <property type="term" value="F:sequence-specific DNA binding"/>
    <property type="evidence" value="ECO:0007669"/>
    <property type="project" value="InterPro"/>
</dbReference>
<dbReference type="SMART" id="SM00415">
    <property type="entry name" value="HSF"/>
    <property type="match status" value="1"/>
</dbReference>
<dbReference type="Pfam" id="PF00447">
    <property type="entry name" value="HSF_DNA-bind"/>
    <property type="match status" value="1"/>
</dbReference>
<organism evidence="6 7">
    <name type="scientific">Saprolegnia diclina (strain VS20)</name>
    <dbReference type="NCBI Taxonomy" id="1156394"/>
    <lineage>
        <taxon>Eukaryota</taxon>
        <taxon>Sar</taxon>
        <taxon>Stramenopiles</taxon>
        <taxon>Oomycota</taxon>
        <taxon>Saprolegniomycetes</taxon>
        <taxon>Saprolegniales</taxon>
        <taxon>Saprolegniaceae</taxon>
        <taxon>Saprolegnia</taxon>
    </lineage>
</organism>
<feature type="domain" description="HSF-type DNA-binding" evidence="5">
    <location>
        <begin position="3"/>
        <end position="103"/>
    </location>
</feature>
<evidence type="ECO:0000256" key="3">
    <source>
        <dbReference type="ARBA" id="ARBA00023242"/>
    </source>
</evidence>
<evidence type="ECO:0000256" key="1">
    <source>
        <dbReference type="ARBA" id="ARBA00004123"/>
    </source>
</evidence>
<keyword evidence="7" id="KW-1185">Reference proteome</keyword>
<dbReference type="SUPFAM" id="SSF46785">
    <property type="entry name" value="Winged helix' DNA-binding domain"/>
    <property type="match status" value="1"/>
</dbReference>
<dbReference type="PANTHER" id="PTHR10015">
    <property type="entry name" value="HEAT SHOCK TRANSCRIPTION FACTOR"/>
    <property type="match status" value="1"/>
</dbReference>
<dbReference type="OrthoDB" id="10331076at2759"/>
<reference evidence="6 7" key="1">
    <citation type="submission" date="2012-04" db="EMBL/GenBank/DDBJ databases">
        <title>The Genome Sequence of Saprolegnia declina VS20.</title>
        <authorList>
            <consortium name="The Broad Institute Genome Sequencing Platform"/>
            <person name="Russ C."/>
            <person name="Nusbaum C."/>
            <person name="Tyler B."/>
            <person name="van West P."/>
            <person name="Dieguez-Uribeondo J."/>
            <person name="de Bruijn I."/>
            <person name="Tripathy S."/>
            <person name="Jiang R."/>
            <person name="Young S.K."/>
            <person name="Zeng Q."/>
            <person name="Gargeya S."/>
            <person name="Fitzgerald M."/>
            <person name="Haas B."/>
            <person name="Abouelleil A."/>
            <person name="Alvarado L."/>
            <person name="Arachchi H.M."/>
            <person name="Berlin A."/>
            <person name="Chapman S.B."/>
            <person name="Goldberg J."/>
            <person name="Griggs A."/>
            <person name="Gujja S."/>
            <person name="Hansen M."/>
            <person name="Howarth C."/>
            <person name="Imamovic A."/>
            <person name="Larimer J."/>
            <person name="McCowen C."/>
            <person name="Montmayeur A."/>
            <person name="Murphy C."/>
            <person name="Neiman D."/>
            <person name="Pearson M."/>
            <person name="Priest M."/>
            <person name="Roberts A."/>
            <person name="Saif S."/>
            <person name="Shea T."/>
            <person name="Sisk P."/>
            <person name="Sykes S."/>
            <person name="Wortman J."/>
            <person name="Nusbaum C."/>
            <person name="Birren B."/>
        </authorList>
    </citation>
    <scope>NUCLEOTIDE SEQUENCE [LARGE SCALE GENOMIC DNA]</scope>
    <source>
        <strain evidence="6 7">VS20</strain>
    </source>
</reference>
<dbReference type="GO" id="GO:0003700">
    <property type="term" value="F:DNA-binding transcription factor activity"/>
    <property type="evidence" value="ECO:0007669"/>
    <property type="project" value="InterPro"/>
</dbReference>
<dbReference type="eggNOG" id="KOG0627">
    <property type="taxonomic scope" value="Eukaryota"/>
</dbReference>
<dbReference type="GeneID" id="19944809"/>
<dbReference type="Gene3D" id="1.10.10.10">
    <property type="entry name" value="Winged helix-like DNA-binding domain superfamily/Winged helix DNA-binding domain"/>
    <property type="match status" value="1"/>
</dbReference>
<dbReference type="GO" id="GO:0005634">
    <property type="term" value="C:nucleus"/>
    <property type="evidence" value="ECO:0007669"/>
    <property type="project" value="UniProtKB-SubCell"/>
</dbReference>
<evidence type="ECO:0000256" key="2">
    <source>
        <dbReference type="ARBA" id="ARBA00023125"/>
    </source>
</evidence>
<dbReference type="RefSeq" id="XP_008607962.1">
    <property type="nucleotide sequence ID" value="XM_008609740.1"/>
</dbReference>
<dbReference type="OMA" id="EFQKSIM"/>
<keyword evidence="2" id="KW-0238">DNA-binding</keyword>
<comment type="similarity">
    <text evidence="4">Belongs to the HSF family.</text>
</comment>
<dbReference type="InterPro" id="IPR000232">
    <property type="entry name" value="HSF_DNA-bd"/>
</dbReference>
<dbReference type="AlphaFoldDB" id="T0QWF9"/>
<dbReference type="EMBL" id="JH767141">
    <property type="protein sequence ID" value="EQC38370.1"/>
    <property type="molecule type" value="Genomic_DNA"/>
</dbReference>
<gene>
    <name evidence="6" type="ORF">SDRG_04082</name>
</gene>
<dbReference type="PANTHER" id="PTHR10015:SF427">
    <property type="entry name" value="HEAT SHOCK FACTOR PROTEIN"/>
    <property type="match status" value="1"/>
</dbReference>
<dbReference type="STRING" id="1156394.T0QWF9"/>
<proteinExistence type="inferred from homology"/>
<sequence>MSKPSHFVQRLYHALEKAPVSIFHWTDDGMAFVILDRDLFTTQILHAYFKYTKFTSFERRLRLHGFRRRSFASQSPSQRVLLTFQHSHFQRDNRSLLRLITVPTQGETPAVPIANDTSDLSQIYSSIDELQQQITSATSKLNLLVQYVMASPPDNDNDDAYFNDTEDDADSDILADDEFAISCFAPLPVCPTDFSVAEVERALVDFDVPGLTL</sequence>
<dbReference type="InterPro" id="IPR036390">
    <property type="entry name" value="WH_DNA-bd_sf"/>
</dbReference>